<evidence type="ECO:0000256" key="10">
    <source>
        <dbReference type="ARBA" id="ARBA00023002"/>
    </source>
</evidence>
<dbReference type="InterPro" id="IPR001128">
    <property type="entry name" value="Cyt_P450"/>
</dbReference>
<evidence type="ECO:0000256" key="2">
    <source>
        <dbReference type="ARBA" id="ARBA00003690"/>
    </source>
</evidence>
<evidence type="ECO:0000256" key="9">
    <source>
        <dbReference type="ARBA" id="ARBA00022848"/>
    </source>
</evidence>
<evidence type="ECO:0008006" key="17">
    <source>
        <dbReference type="Google" id="ProtNLM"/>
    </source>
</evidence>
<dbReference type="PANTHER" id="PTHR24291">
    <property type="entry name" value="CYTOCHROME P450 FAMILY 4"/>
    <property type="match status" value="1"/>
</dbReference>
<comment type="function">
    <text evidence="2">May be involved in the metabolism of insect hormones and in the breakdown of synthetic insecticides.</text>
</comment>
<name>A0ABM5JQW3_DIAVI</name>
<evidence type="ECO:0000256" key="14">
    <source>
        <dbReference type="RuleBase" id="RU000461"/>
    </source>
</evidence>
<evidence type="ECO:0000256" key="4">
    <source>
        <dbReference type="ARBA" id="ARBA00004406"/>
    </source>
</evidence>
<comment type="subcellular location">
    <subcellularLocation>
        <location evidence="4">Endoplasmic reticulum membrane</location>
        <topology evidence="4">Peripheral membrane protein</topology>
    </subcellularLocation>
    <subcellularLocation>
        <location evidence="3">Microsome membrane</location>
        <topology evidence="3">Peripheral membrane protein</topology>
    </subcellularLocation>
</comment>
<comment type="cofactor">
    <cofactor evidence="1">
        <name>heme</name>
        <dbReference type="ChEBI" id="CHEBI:30413"/>
    </cofactor>
</comment>
<dbReference type="RefSeq" id="XP_050500330.1">
    <property type="nucleotide sequence ID" value="XM_050644373.1"/>
</dbReference>
<evidence type="ECO:0000256" key="13">
    <source>
        <dbReference type="ARBA" id="ARBA00023136"/>
    </source>
</evidence>
<comment type="similarity">
    <text evidence="5 14">Belongs to the cytochrome P450 family.</text>
</comment>
<reference evidence="15" key="1">
    <citation type="submission" date="2025-05" db="UniProtKB">
        <authorList>
            <consortium name="EnsemblMetazoa"/>
        </authorList>
    </citation>
    <scope>IDENTIFICATION</scope>
</reference>
<evidence type="ECO:0000256" key="3">
    <source>
        <dbReference type="ARBA" id="ARBA00004174"/>
    </source>
</evidence>
<evidence type="ECO:0000256" key="6">
    <source>
        <dbReference type="ARBA" id="ARBA00022617"/>
    </source>
</evidence>
<keyword evidence="16" id="KW-1185">Reference proteome</keyword>
<evidence type="ECO:0000313" key="16">
    <source>
        <dbReference type="Proteomes" id="UP001652700"/>
    </source>
</evidence>
<keyword evidence="6 14" id="KW-0349">Heme</keyword>
<keyword evidence="8" id="KW-0256">Endoplasmic reticulum</keyword>
<dbReference type="PRINTS" id="PR00463">
    <property type="entry name" value="EP450I"/>
</dbReference>
<evidence type="ECO:0000256" key="11">
    <source>
        <dbReference type="ARBA" id="ARBA00023004"/>
    </source>
</evidence>
<organism evidence="15 16">
    <name type="scientific">Diabrotica virgifera virgifera</name>
    <name type="common">western corn rootworm</name>
    <dbReference type="NCBI Taxonomy" id="50390"/>
    <lineage>
        <taxon>Eukaryota</taxon>
        <taxon>Metazoa</taxon>
        <taxon>Ecdysozoa</taxon>
        <taxon>Arthropoda</taxon>
        <taxon>Hexapoda</taxon>
        <taxon>Insecta</taxon>
        <taxon>Pterygota</taxon>
        <taxon>Neoptera</taxon>
        <taxon>Endopterygota</taxon>
        <taxon>Coleoptera</taxon>
        <taxon>Polyphaga</taxon>
        <taxon>Cucujiformia</taxon>
        <taxon>Chrysomeloidea</taxon>
        <taxon>Chrysomelidae</taxon>
        <taxon>Galerucinae</taxon>
        <taxon>Diabroticina</taxon>
        <taxon>Diabroticites</taxon>
        <taxon>Diabrotica</taxon>
    </lineage>
</organism>
<keyword evidence="10 14" id="KW-0560">Oxidoreductase</keyword>
<keyword evidence="9" id="KW-0492">Microsome</keyword>
<evidence type="ECO:0000256" key="8">
    <source>
        <dbReference type="ARBA" id="ARBA00022824"/>
    </source>
</evidence>
<dbReference type="SUPFAM" id="SSF48264">
    <property type="entry name" value="Cytochrome P450"/>
    <property type="match status" value="1"/>
</dbReference>
<dbReference type="InterPro" id="IPR017972">
    <property type="entry name" value="Cyt_P450_CS"/>
</dbReference>
<dbReference type="Proteomes" id="UP001652700">
    <property type="component" value="Unplaced"/>
</dbReference>
<dbReference type="Gene3D" id="1.10.630.10">
    <property type="entry name" value="Cytochrome P450"/>
    <property type="match status" value="1"/>
</dbReference>
<dbReference type="InterPro" id="IPR050196">
    <property type="entry name" value="Cytochrome_P450_Monoox"/>
</dbReference>
<keyword evidence="7 14" id="KW-0479">Metal-binding</keyword>
<keyword evidence="11 14" id="KW-0408">Iron</keyword>
<keyword evidence="12 14" id="KW-0503">Monooxygenase</keyword>
<dbReference type="PANTHER" id="PTHR24291:SF189">
    <property type="entry name" value="CYTOCHROME P450 4C3-RELATED"/>
    <property type="match status" value="1"/>
</dbReference>
<evidence type="ECO:0000256" key="1">
    <source>
        <dbReference type="ARBA" id="ARBA00001971"/>
    </source>
</evidence>
<dbReference type="PROSITE" id="PS00086">
    <property type="entry name" value="CYTOCHROME_P450"/>
    <property type="match status" value="1"/>
</dbReference>
<dbReference type="InterPro" id="IPR002401">
    <property type="entry name" value="Cyt_P450_E_grp-I"/>
</dbReference>
<keyword evidence="13" id="KW-0472">Membrane</keyword>
<evidence type="ECO:0000256" key="12">
    <source>
        <dbReference type="ARBA" id="ARBA00023033"/>
    </source>
</evidence>
<dbReference type="InterPro" id="IPR036396">
    <property type="entry name" value="Cyt_P450_sf"/>
</dbReference>
<protein>
    <recommendedName>
        <fullName evidence="17">Cytochrome P450 4C1-like</fullName>
    </recommendedName>
</protein>
<dbReference type="GeneID" id="126880495"/>
<evidence type="ECO:0000313" key="15">
    <source>
        <dbReference type="EnsemblMetazoa" id="XP_050500330.1"/>
    </source>
</evidence>
<evidence type="ECO:0000256" key="5">
    <source>
        <dbReference type="ARBA" id="ARBA00010617"/>
    </source>
</evidence>
<proteinExistence type="inferred from homology"/>
<accession>A0ABM5JQW3</accession>
<dbReference type="PRINTS" id="PR00385">
    <property type="entry name" value="P450"/>
</dbReference>
<dbReference type="EnsemblMetazoa" id="XM_050644373.1">
    <property type="protein sequence ID" value="XP_050500330.1"/>
    <property type="gene ID" value="LOC126880495"/>
</dbReference>
<sequence>MILLVTILFFLVLFYFYSNRKIYYLSWKLSGPLALPLIGNGLTFFCKDSELLDRSAEVCKTYPSPLRIWFGPKFSMIITEVEQAQKIMCSYNFTTKDPGVYRFLEEFLGKGLITASGLKWKTDRRLITPTFAKKNILQYFQPILDQTKILIKILNKQLNQPTFDIGHCIHTCSVDIVNATILGVTTRAQFGELDGLCDIVKRLYIIVHARIVKIWLQNDKLFQWSSYWKEHEYGKKVFYEFMDQVIDNKSVNARSCVPIIDQLKEISDKKTGFCSHFDLRDHLATLFAASEDTVTSITSFTLLLLGMYPEIQEKVVREIYEIMGDGEHDIQEPHLEKFVYLDMVIKEVMRLFPIASFIVRKSEREFNLEGYLIPEKCSVIISIYNIHRDKRYWEKPDEFYPEHFLPEATRTRHPYAYMPFSAGPRSCIGKHFAVMALKIILVTILQNFEIESAGKLGDIKLKTDISVRPKDECFPVQIRKRQFID</sequence>
<evidence type="ECO:0000256" key="7">
    <source>
        <dbReference type="ARBA" id="ARBA00022723"/>
    </source>
</evidence>
<dbReference type="Pfam" id="PF00067">
    <property type="entry name" value="p450"/>
    <property type="match status" value="1"/>
</dbReference>